<proteinExistence type="predicted"/>
<evidence type="ECO:0000259" key="1">
    <source>
        <dbReference type="Pfam" id="PF13460"/>
    </source>
</evidence>
<dbReference type="InterPro" id="IPR051606">
    <property type="entry name" value="Polyketide_Oxido-like"/>
</dbReference>
<gene>
    <name evidence="2" type="ORF">ILP92_07695</name>
</gene>
<feature type="domain" description="NAD(P)-binding" evidence="1">
    <location>
        <begin position="11"/>
        <end position="202"/>
    </location>
</feature>
<organism evidence="2 3">
    <name type="scientific">Palleronia pontilimi</name>
    <dbReference type="NCBI Taxonomy" id="1964209"/>
    <lineage>
        <taxon>Bacteria</taxon>
        <taxon>Pseudomonadati</taxon>
        <taxon>Pseudomonadota</taxon>
        <taxon>Alphaproteobacteria</taxon>
        <taxon>Rhodobacterales</taxon>
        <taxon>Roseobacteraceae</taxon>
        <taxon>Palleronia</taxon>
    </lineage>
</organism>
<dbReference type="InterPro" id="IPR016040">
    <property type="entry name" value="NAD(P)-bd_dom"/>
</dbReference>
<protein>
    <submittedName>
        <fullName evidence="2">NAD(P)H-binding protein</fullName>
    </submittedName>
</protein>
<accession>A0A934IFR7</accession>
<dbReference type="SUPFAM" id="SSF51735">
    <property type="entry name" value="NAD(P)-binding Rossmann-fold domains"/>
    <property type="match status" value="1"/>
</dbReference>
<dbReference type="Gene3D" id="3.40.50.720">
    <property type="entry name" value="NAD(P)-binding Rossmann-like Domain"/>
    <property type="match status" value="1"/>
</dbReference>
<comment type="caution">
    <text evidence="2">The sequence shown here is derived from an EMBL/GenBank/DDBJ whole genome shotgun (WGS) entry which is preliminary data.</text>
</comment>
<dbReference type="EMBL" id="JAEKPD010000007">
    <property type="protein sequence ID" value="MBJ3762625.1"/>
    <property type="molecule type" value="Genomic_DNA"/>
</dbReference>
<dbReference type="PANTHER" id="PTHR43355:SF2">
    <property type="entry name" value="FLAVIN REDUCTASE (NADPH)"/>
    <property type="match status" value="1"/>
</dbReference>
<sequence length="238" mass="25646">MTEALTLAVFGATGATGAEVVRQAAARGHRVRAIEPGWPDDPGLPEGVETRVADVLTDDLSDVIAGCDVVISAIGLGLSPRTVLSPPPLYTEGALHMIDAMRAQGLSRLIVVSASFVETLDRGPHWFRATTGLALERVFTQMGEMERILRAAGDIDWTAVRPGWLMQGDLTADYTVTPDVIPQDLIRTRHADLAHFILHCAETGDWSRATPAIARAEPASATRPDTVLKELLPDKLRN</sequence>
<reference evidence="2" key="1">
    <citation type="submission" date="2020-12" db="EMBL/GenBank/DDBJ databases">
        <title>Bacterial taxonomy.</title>
        <authorList>
            <person name="Pan X."/>
        </authorList>
    </citation>
    <scope>NUCLEOTIDE SEQUENCE</scope>
    <source>
        <strain evidence="2">KCTC 52957</strain>
    </source>
</reference>
<dbReference type="GO" id="GO:0004074">
    <property type="term" value="F:biliverdin reductase [NAD(P)H] activity"/>
    <property type="evidence" value="ECO:0007669"/>
    <property type="project" value="TreeGrafter"/>
</dbReference>
<dbReference type="AlphaFoldDB" id="A0A934IFR7"/>
<keyword evidence="3" id="KW-1185">Reference proteome</keyword>
<dbReference type="GO" id="GO:0042602">
    <property type="term" value="F:riboflavin reductase (NADPH) activity"/>
    <property type="evidence" value="ECO:0007669"/>
    <property type="project" value="TreeGrafter"/>
</dbReference>
<dbReference type="Pfam" id="PF13460">
    <property type="entry name" value="NAD_binding_10"/>
    <property type="match status" value="1"/>
</dbReference>
<evidence type="ECO:0000313" key="3">
    <source>
        <dbReference type="Proteomes" id="UP000642488"/>
    </source>
</evidence>
<dbReference type="RefSeq" id="WP_198915803.1">
    <property type="nucleotide sequence ID" value="NZ_JAEKPD010000007.1"/>
</dbReference>
<dbReference type="PANTHER" id="PTHR43355">
    <property type="entry name" value="FLAVIN REDUCTASE (NADPH)"/>
    <property type="match status" value="1"/>
</dbReference>
<dbReference type="InterPro" id="IPR036291">
    <property type="entry name" value="NAD(P)-bd_dom_sf"/>
</dbReference>
<dbReference type="Proteomes" id="UP000642488">
    <property type="component" value="Unassembled WGS sequence"/>
</dbReference>
<evidence type="ECO:0000313" key="2">
    <source>
        <dbReference type="EMBL" id="MBJ3762625.1"/>
    </source>
</evidence>
<name>A0A934IFR7_9RHOB</name>